<keyword evidence="8" id="KW-1185">Reference proteome</keyword>
<keyword evidence="3 5" id="KW-0862">Zinc</keyword>
<keyword evidence="1 5" id="KW-0479">Metal-binding</keyword>
<evidence type="ECO:0000256" key="1">
    <source>
        <dbReference type="ARBA" id="ARBA00022723"/>
    </source>
</evidence>
<dbReference type="HAMAP" id="MF_01962">
    <property type="entry name" value="Adenine_deaminase"/>
    <property type="match status" value="1"/>
</dbReference>
<dbReference type="PANTHER" id="PTHR43114:SF6">
    <property type="entry name" value="ADENINE DEAMINASE"/>
    <property type="match status" value="1"/>
</dbReference>
<feature type="binding site" evidence="5">
    <location>
        <position position="16"/>
    </location>
    <ligand>
        <name>Zn(2+)</name>
        <dbReference type="ChEBI" id="CHEBI:29105"/>
        <note>catalytic</note>
    </ligand>
</feature>
<dbReference type="CDD" id="cd01320">
    <property type="entry name" value="ADA"/>
    <property type="match status" value="1"/>
</dbReference>
<dbReference type="OrthoDB" id="105475at2"/>
<dbReference type="GO" id="GO:0043103">
    <property type="term" value="P:hypoxanthine salvage"/>
    <property type="evidence" value="ECO:0007669"/>
    <property type="project" value="UniProtKB-UniRule"/>
</dbReference>
<evidence type="ECO:0000256" key="5">
    <source>
        <dbReference type="HAMAP-Rule" id="MF_01962"/>
    </source>
</evidence>
<comment type="similarity">
    <text evidence="5">Belongs to the metallo-dependent hydrolases superfamily. Adenosine and AMP deaminases family. Adenine deaminase type 2 subfamily.</text>
</comment>
<evidence type="ECO:0000259" key="6">
    <source>
        <dbReference type="Pfam" id="PF00962"/>
    </source>
</evidence>
<gene>
    <name evidence="7" type="ORF">F906_00860</name>
</gene>
<dbReference type="GO" id="GO:0009117">
    <property type="term" value="P:nucleotide metabolic process"/>
    <property type="evidence" value="ECO:0007669"/>
    <property type="project" value="UniProtKB-KW"/>
</dbReference>
<dbReference type="GO" id="GO:0006146">
    <property type="term" value="P:adenine catabolic process"/>
    <property type="evidence" value="ECO:0007669"/>
    <property type="project" value="UniProtKB-UniRule"/>
</dbReference>
<dbReference type="InterPro" id="IPR006330">
    <property type="entry name" value="Ado/ade_deaminase"/>
</dbReference>
<dbReference type="GO" id="GO:0005829">
    <property type="term" value="C:cytosol"/>
    <property type="evidence" value="ECO:0007669"/>
    <property type="project" value="TreeGrafter"/>
</dbReference>
<dbReference type="HOGENOM" id="CLU_039228_7_0_6"/>
<dbReference type="GO" id="GO:0008270">
    <property type="term" value="F:zinc ion binding"/>
    <property type="evidence" value="ECO:0007669"/>
    <property type="project" value="UniProtKB-UniRule"/>
</dbReference>
<comment type="catalytic activity">
    <reaction evidence="5">
        <text>adenine + H2O + H(+) = hypoxanthine + NH4(+)</text>
        <dbReference type="Rhea" id="RHEA:23688"/>
        <dbReference type="ChEBI" id="CHEBI:15377"/>
        <dbReference type="ChEBI" id="CHEBI:15378"/>
        <dbReference type="ChEBI" id="CHEBI:16708"/>
        <dbReference type="ChEBI" id="CHEBI:17368"/>
        <dbReference type="ChEBI" id="CHEBI:28938"/>
        <dbReference type="EC" id="3.5.4.2"/>
    </reaction>
</comment>
<proteinExistence type="inferred from homology"/>
<reference evidence="7 8" key="1">
    <citation type="submission" date="2013-02" db="EMBL/GenBank/DDBJ databases">
        <title>The Genome Sequence of Acinetobacter sp. NIPH 713.</title>
        <authorList>
            <consortium name="The Broad Institute Genome Sequencing Platform"/>
            <consortium name="The Broad Institute Genome Sequencing Center for Infectious Disease"/>
            <person name="Cerqueira G."/>
            <person name="Feldgarden M."/>
            <person name="Courvalin P."/>
            <person name="Perichon B."/>
            <person name="Grillot-Courvalin C."/>
            <person name="Clermont D."/>
            <person name="Rocha E."/>
            <person name="Yoon E.-J."/>
            <person name="Nemec A."/>
            <person name="Walker B."/>
            <person name="Young S.K."/>
            <person name="Zeng Q."/>
            <person name="Gargeya S."/>
            <person name="Fitzgerald M."/>
            <person name="Haas B."/>
            <person name="Abouelleil A."/>
            <person name="Alvarado L."/>
            <person name="Arachchi H.M."/>
            <person name="Berlin A.M."/>
            <person name="Chapman S.B."/>
            <person name="Dewar J."/>
            <person name="Goldberg J."/>
            <person name="Griggs A."/>
            <person name="Gujja S."/>
            <person name="Hansen M."/>
            <person name="Howarth C."/>
            <person name="Imamovic A."/>
            <person name="Larimer J."/>
            <person name="McCowan C."/>
            <person name="Murphy C."/>
            <person name="Neiman D."/>
            <person name="Pearson M."/>
            <person name="Priest M."/>
            <person name="Roberts A."/>
            <person name="Saif S."/>
            <person name="Shea T."/>
            <person name="Sisk P."/>
            <person name="Sykes S."/>
            <person name="Wortman J."/>
            <person name="Nusbaum C."/>
            <person name="Birren B."/>
        </authorList>
    </citation>
    <scope>NUCLEOTIDE SEQUENCE [LARGE SCALE GENOMIC DNA]</scope>
    <source>
        <strain evidence="7 8">NIPH 713</strain>
    </source>
</reference>
<feature type="binding site" evidence="5">
    <location>
        <position position="196"/>
    </location>
    <ligand>
        <name>Zn(2+)</name>
        <dbReference type="ChEBI" id="CHEBI:29105"/>
        <note>catalytic</note>
    </ligand>
</feature>
<evidence type="ECO:0000313" key="7">
    <source>
        <dbReference type="EMBL" id="ENW87618.1"/>
    </source>
</evidence>
<dbReference type="SUPFAM" id="SSF51556">
    <property type="entry name" value="Metallo-dependent hydrolases"/>
    <property type="match status" value="1"/>
</dbReference>
<dbReference type="EMBL" id="APRJ01000010">
    <property type="protein sequence ID" value="ENW87618.1"/>
    <property type="molecule type" value="Genomic_DNA"/>
</dbReference>
<dbReference type="InterPro" id="IPR001365">
    <property type="entry name" value="A_deaminase_dom"/>
</dbReference>
<organism evidence="7 8">
    <name type="scientific">Acinetobacter pseudolwoffii</name>
    <dbReference type="NCBI Taxonomy" id="2053287"/>
    <lineage>
        <taxon>Bacteria</taxon>
        <taxon>Pseudomonadati</taxon>
        <taxon>Pseudomonadota</taxon>
        <taxon>Gammaproteobacteria</taxon>
        <taxon>Moraxellales</taxon>
        <taxon>Moraxellaceae</taxon>
        <taxon>Acinetobacter</taxon>
    </lineage>
</organism>
<keyword evidence="4 5" id="KW-0546">Nucleotide metabolism</keyword>
<feature type="binding site" evidence="5">
    <location>
        <position position="277"/>
    </location>
    <ligand>
        <name>Zn(2+)</name>
        <dbReference type="ChEBI" id="CHEBI:29105"/>
        <note>catalytic</note>
    </ligand>
</feature>
<evidence type="ECO:0000313" key="8">
    <source>
        <dbReference type="Proteomes" id="UP000023774"/>
    </source>
</evidence>
<dbReference type="RefSeq" id="WP_005170238.1">
    <property type="nucleotide sequence ID" value="NZ_KB850035.1"/>
</dbReference>
<dbReference type="FunFam" id="3.20.20.140:FF:000039">
    <property type="entry name" value="Adenine deaminase"/>
    <property type="match status" value="1"/>
</dbReference>
<sequence length="333" mass="37940">MNRLELIRALPKAELHVHIEGTFEPELMFAIAQRNQIAIPYKSVEEVKQAYNFHNLQSFLDIYYAGANVLIHEQDFYDLAWAYFEKCAEDNVVHTEMFFDPQTHTDRGIAFATVINGLQKARDDAKAKLGISSHLIMCFLRHLSEEAAFETLEQALPYKDQIIAIGLDSSEVGHPPSKFEHVFAKAREAGFLVVAHAGEEGPAEYVWEALDLLKVNRIDHGVRSEEDSELMQRLIREKMPLTVCPLSNLKLCVVEDMQQHNIRRLLQQGVHVTVNSDDPSYFGGYMNDNFIAIAEALDLSNEELKQLATHSFEASFIPEAEKEKWINQIRALV</sequence>
<comment type="function">
    <text evidence="5">Catalyzes the hydrolytic deamination of adenine to hypoxanthine. Plays an important role in the purine salvage pathway and in nitrogen catabolism.</text>
</comment>
<dbReference type="InterPro" id="IPR032466">
    <property type="entry name" value="Metal_Hydrolase"/>
</dbReference>
<feature type="binding site" evidence="5">
    <location>
        <position position="18"/>
    </location>
    <ligand>
        <name>Zn(2+)</name>
        <dbReference type="ChEBI" id="CHEBI:29105"/>
        <note>catalytic</note>
    </ligand>
</feature>
<keyword evidence="2 5" id="KW-0378">Hydrolase</keyword>
<protein>
    <recommendedName>
        <fullName evidence="5">Adenine deaminase</fullName>
        <shortName evidence="5">ADE</shortName>
        <ecNumber evidence="5">3.5.4.2</ecNumber>
    </recommendedName>
    <alternativeName>
        <fullName evidence="5">Adenine aminohydrolase</fullName>
        <shortName evidence="5">AAH</shortName>
    </alternativeName>
</protein>
<comment type="caution">
    <text evidence="7">The sequence shown here is derived from an EMBL/GenBank/DDBJ whole genome shotgun (WGS) entry which is preliminary data.</text>
</comment>
<dbReference type="NCBIfam" id="TIGR01430">
    <property type="entry name" value="aden_deam"/>
    <property type="match status" value="1"/>
</dbReference>
<dbReference type="NCBIfam" id="NF006850">
    <property type="entry name" value="PRK09358.1-6"/>
    <property type="match status" value="1"/>
</dbReference>
<feature type="binding site" evidence="5">
    <location>
        <position position="278"/>
    </location>
    <ligand>
        <name>substrate</name>
    </ligand>
</feature>
<dbReference type="Pfam" id="PF00962">
    <property type="entry name" value="A_deaminase"/>
    <property type="match status" value="1"/>
</dbReference>
<feature type="domain" description="Adenosine deaminase" evidence="6">
    <location>
        <begin position="11"/>
        <end position="330"/>
    </location>
</feature>
<evidence type="ECO:0000256" key="3">
    <source>
        <dbReference type="ARBA" id="ARBA00022833"/>
    </source>
</evidence>
<dbReference type="PATRIC" id="fig|1217709.3.peg.821"/>
<dbReference type="PANTHER" id="PTHR43114">
    <property type="entry name" value="ADENINE DEAMINASE"/>
    <property type="match status" value="1"/>
</dbReference>
<comment type="cofactor">
    <cofactor evidence="5">
        <name>Zn(2+)</name>
        <dbReference type="ChEBI" id="CHEBI:29105"/>
    </cofactor>
    <text evidence="5">Binds 1 zinc ion per subunit.</text>
</comment>
<feature type="active site" description="Proton donor" evidence="5">
    <location>
        <position position="199"/>
    </location>
</feature>
<feature type="site" description="Important for catalytic activity" evidence="5">
    <location>
        <position position="220"/>
    </location>
</feature>
<dbReference type="Proteomes" id="UP000023774">
    <property type="component" value="Unassembled WGS sequence"/>
</dbReference>
<dbReference type="AlphaFoldDB" id="N9KUD8"/>
<evidence type="ECO:0000256" key="2">
    <source>
        <dbReference type="ARBA" id="ARBA00022801"/>
    </source>
</evidence>
<dbReference type="GO" id="GO:0000034">
    <property type="term" value="F:adenine deaminase activity"/>
    <property type="evidence" value="ECO:0007669"/>
    <property type="project" value="UniProtKB-UniRule"/>
</dbReference>
<dbReference type="InterPro" id="IPR028892">
    <property type="entry name" value="ADE"/>
</dbReference>
<dbReference type="Gene3D" id="3.20.20.140">
    <property type="entry name" value="Metal-dependent hydrolases"/>
    <property type="match status" value="1"/>
</dbReference>
<accession>N9KUD8</accession>
<name>N9KUD8_9GAMM</name>
<evidence type="ECO:0000256" key="4">
    <source>
        <dbReference type="ARBA" id="ARBA00023080"/>
    </source>
</evidence>
<dbReference type="EC" id="3.5.4.2" evidence="5"/>